<evidence type="ECO:0000256" key="1">
    <source>
        <dbReference type="ARBA" id="ARBA00005695"/>
    </source>
</evidence>
<keyword evidence="3" id="KW-0732">Signal</keyword>
<dbReference type="Gene3D" id="3.40.190.10">
    <property type="entry name" value="Periplasmic binding protein-like II"/>
    <property type="match status" value="1"/>
</dbReference>
<dbReference type="InterPro" id="IPR000914">
    <property type="entry name" value="SBP_5_dom"/>
</dbReference>
<dbReference type="PIRSF" id="PIRSF002741">
    <property type="entry name" value="MppA"/>
    <property type="match status" value="1"/>
</dbReference>
<proteinExistence type="inferred from homology"/>
<gene>
    <name evidence="5" type="ORF">E8P82_09580</name>
</gene>
<dbReference type="Proteomes" id="UP000305233">
    <property type="component" value="Unassembled WGS sequence"/>
</dbReference>
<dbReference type="GO" id="GO:0043190">
    <property type="term" value="C:ATP-binding cassette (ABC) transporter complex"/>
    <property type="evidence" value="ECO:0007669"/>
    <property type="project" value="InterPro"/>
</dbReference>
<dbReference type="AlphaFoldDB" id="A0A4S5E4B0"/>
<dbReference type="Gene3D" id="3.10.105.10">
    <property type="entry name" value="Dipeptide-binding Protein, Domain 3"/>
    <property type="match status" value="1"/>
</dbReference>
<evidence type="ECO:0000313" key="6">
    <source>
        <dbReference type="Proteomes" id="UP000305233"/>
    </source>
</evidence>
<dbReference type="Pfam" id="PF00496">
    <property type="entry name" value="SBP_bac_5"/>
    <property type="match status" value="1"/>
</dbReference>
<dbReference type="GO" id="GO:1904680">
    <property type="term" value="F:peptide transmembrane transporter activity"/>
    <property type="evidence" value="ECO:0007669"/>
    <property type="project" value="TreeGrafter"/>
</dbReference>
<sequence length="617" mass="67070">MYDEPPHPREEGVRRRTDPCVAGLNDQSHHLHWGLQPPCPSENPPVNTAAARCPGHRAGRSPGRVLTGAALVASLALVSCTAAEVSPQPVASSSAAGDPGTFTFGAAADPFTLDPALANDTESYRVTRQLMEGLVGVDPLTSEPTPLLAESWEERDSGRTYEFTLREDVLFQDGEPFDAAAVCANFDRWYTLPPAARQDGPLLAFERVFRAFSDQPELSLYEGCTATSQYTLTLQLARRTTSLIPALAAPGFAMGSPAAFTANRTGELNPSRSGVPTSGFATAPVGTGPFELVSWQPGEVRLDSFDGYWGERGEVDRVVFTTIPDANSRARALTSGRIDGYDFISVDSAVDLARNGFQFLQRDPYSVLYLGMNQDFPGVDDPLFRQAVAHAIDKPALIEGRFLDGTRSTAQFLPEKLGISTETVTDYSYDPELARDLLDDAGYDGRELPFYYPRSVSRPYLPSPEKAYAELSRQLVAAGFNIRPVPIDWGEGYVDAVQQPGDRAFHLLGWSGTYQDPDNFTGDLFGTYSDEFAYDDPQLVSKITRARGLPAGQERRDAYADISAQISDRLPAVPLALPVSALAMSPRVLSYPVSPVMHEVFNRIDLADVEPEPAPSG</sequence>
<dbReference type="GO" id="GO:0042597">
    <property type="term" value="C:periplasmic space"/>
    <property type="evidence" value="ECO:0007669"/>
    <property type="project" value="UniProtKB-ARBA"/>
</dbReference>
<dbReference type="SUPFAM" id="SSF53850">
    <property type="entry name" value="Periplasmic binding protein-like II"/>
    <property type="match status" value="1"/>
</dbReference>
<dbReference type="PANTHER" id="PTHR30290:SF9">
    <property type="entry name" value="OLIGOPEPTIDE-BINDING PROTEIN APPA"/>
    <property type="match status" value="1"/>
</dbReference>
<keyword evidence="6" id="KW-1185">Reference proteome</keyword>
<evidence type="ECO:0000259" key="4">
    <source>
        <dbReference type="Pfam" id="PF00496"/>
    </source>
</evidence>
<evidence type="ECO:0000313" key="5">
    <source>
        <dbReference type="EMBL" id="THJ66240.1"/>
    </source>
</evidence>
<comment type="similarity">
    <text evidence="1">Belongs to the bacterial solute-binding protein 5 family.</text>
</comment>
<comment type="caution">
    <text evidence="5">The sequence shown here is derived from an EMBL/GenBank/DDBJ whole genome shotgun (WGS) entry which is preliminary data.</text>
</comment>
<protein>
    <submittedName>
        <fullName evidence="5">ABC transporter substrate-binding protein</fullName>
    </submittedName>
</protein>
<evidence type="ECO:0000256" key="2">
    <source>
        <dbReference type="ARBA" id="ARBA00022448"/>
    </source>
</evidence>
<dbReference type="GO" id="GO:0015833">
    <property type="term" value="P:peptide transport"/>
    <property type="evidence" value="ECO:0007669"/>
    <property type="project" value="TreeGrafter"/>
</dbReference>
<dbReference type="OrthoDB" id="9796817at2"/>
<dbReference type="InterPro" id="IPR039424">
    <property type="entry name" value="SBP_5"/>
</dbReference>
<dbReference type="InterPro" id="IPR030678">
    <property type="entry name" value="Peptide/Ni-bd"/>
</dbReference>
<reference evidence="5 6" key="1">
    <citation type="submission" date="2019-04" db="EMBL/GenBank/DDBJ databases">
        <authorList>
            <person name="Liu Q."/>
            <person name="Xin Y.-H."/>
        </authorList>
    </citation>
    <scope>NUCLEOTIDE SEQUENCE [LARGE SCALE GENOMIC DNA]</scope>
    <source>
        <strain evidence="5 6">AM23</strain>
    </source>
</reference>
<feature type="domain" description="Solute-binding protein family 5" evidence="4">
    <location>
        <begin position="143"/>
        <end position="527"/>
    </location>
</feature>
<keyword evidence="2" id="KW-0813">Transport</keyword>
<organism evidence="5 6">
    <name type="scientific">Arthrobacter echini</name>
    <dbReference type="NCBI Taxonomy" id="1529066"/>
    <lineage>
        <taxon>Bacteria</taxon>
        <taxon>Bacillati</taxon>
        <taxon>Actinomycetota</taxon>
        <taxon>Actinomycetes</taxon>
        <taxon>Micrococcales</taxon>
        <taxon>Micrococcaceae</taxon>
        <taxon>Arthrobacter</taxon>
    </lineage>
</organism>
<evidence type="ECO:0000256" key="3">
    <source>
        <dbReference type="ARBA" id="ARBA00022729"/>
    </source>
</evidence>
<accession>A0A4S5E4B0</accession>
<dbReference type="Gene3D" id="3.90.76.10">
    <property type="entry name" value="Dipeptide-binding Protein, Domain 1"/>
    <property type="match status" value="1"/>
</dbReference>
<dbReference type="EMBL" id="SSWH01000007">
    <property type="protein sequence ID" value="THJ66240.1"/>
    <property type="molecule type" value="Genomic_DNA"/>
</dbReference>
<dbReference type="PANTHER" id="PTHR30290">
    <property type="entry name" value="PERIPLASMIC BINDING COMPONENT OF ABC TRANSPORTER"/>
    <property type="match status" value="1"/>
</dbReference>
<name>A0A4S5E4B0_9MICC</name>